<dbReference type="InterPro" id="IPR027417">
    <property type="entry name" value="P-loop_NTPase"/>
</dbReference>
<keyword evidence="3 5" id="KW-0067">ATP-binding</keyword>
<dbReference type="SMART" id="SM00382">
    <property type="entry name" value="AAA"/>
    <property type="match status" value="1"/>
</dbReference>
<dbReference type="Pfam" id="PF00005">
    <property type="entry name" value="ABC_tran"/>
    <property type="match status" value="1"/>
</dbReference>
<dbReference type="Proteomes" id="UP000198882">
    <property type="component" value="Unassembled WGS sequence"/>
</dbReference>
<keyword evidence="6" id="KW-1185">Reference proteome</keyword>
<feature type="domain" description="ABC transporter" evidence="4">
    <location>
        <begin position="5"/>
        <end position="222"/>
    </location>
</feature>
<sequence length="223" mass="24562">MPPKLETESLTRVVDGERIVDSVSVRIPAAEVAAVIGPSGAGKSSFLRLLNRLDEPTEGTVYLDGRDYREIDPLTLRRRVGFVPQAPALQSGTVVENVTIGDRLCDEPVDDERVARLLERVGLGGYRDEPIDDLSGGEQQRVAITRTLYVDPEVVLLDEPSAHLDSATESQIEGLLEELIREDELTCVVVTHDTDQARRLGDRIVRFEDGRVTQVGAPREVIP</sequence>
<protein>
    <submittedName>
        <fullName evidence="5">Putative ABC transport system ATP-binding protein</fullName>
    </submittedName>
</protein>
<dbReference type="PANTHER" id="PTHR43423:SF1">
    <property type="entry name" value="ABC TRANSPORTER I FAMILY MEMBER 17"/>
    <property type="match status" value="1"/>
</dbReference>
<dbReference type="AlphaFoldDB" id="A0A1G9ALT5"/>
<reference evidence="6" key="1">
    <citation type="submission" date="2016-10" db="EMBL/GenBank/DDBJ databases">
        <authorList>
            <person name="Varghese N."/>
            <person name="Submissions S."/>
        </authorList>
    </citation>
    <scope>NUCLEOTIDE SEQUENCE [LARGE SCALE GENOMIC DNA]</scope>
    <source>
        <strain evidence="6">B4,CECT 8067,JCM 17497</strain>
    </source>
</reference>
<accession>A0A1G9ALT5</accession>
<dbReference type="PANTHER" id="PTHR43423">
    <property type="entry name" value="ABC TRANSPORTER I FAMILY MEMBER 17"/>
    <property type="match status" value="1"/>
</dbReference>
<keyword evidence="1" id="KW-0472">Membrane</keyword>
<evidence type="ECO:0000256" key="1">
    <source>
        <dbReference type="ARBA" id="ARBA00022475"/>
    </source>
</evidence>
<dbReference type="PROSITE" id="PS50893">
    <property type="entry name" value="ABC_TRANSPORTER_2"/>
    <property type="match status" value="1"/>
</dbReference>
<dbReference type="GO" id="GO:0005524">
    <property type="term" value="F:ATP binding"/>
    <property type="evidence" value="ECO:0007669"/>
    <property type="project" value="UniProtKB-KW"/>
</dbReference>
<proteinExistence type="predicted"/>
<dbReference type="InterPro" id="IPR003593">
    <property type="entry name" value="AAA+_ATPase"/>
</dbReference>
<dbReference type="EMBL" id="FNFE01000003">
    <property type="protein sequence ID" value="SDK27540.1"/>
    <property type="molecule type" value="Genomic_DNA"/>
</dbReference>
<evidence type="ECO:0000256" key="3">
    <source>
        <dbReference type="ARBA" id="ARBA00022840"/>
    </source>
</evidence>
<dbReference type="OrthoDB" id="24644at2157"/>
<gene>
    <name evidence="5" type="ORF">SAMN04515672_2773</name>
</gene>
<dbReference type="STRING" id="1095776.SAMN04515672_2773"/>
<dbReference type="GO" id="GO:0016887">
    <property type="term" value="F:ATP hydrolysis activity"/>
    <property type="evidence" value="ECO:0007669"/>
    <property type="project" value="InterPro"/>
</dbReference>
<organism evidence="5 6">
    <name type="scientific">Natronorubrum texcoconense</name>
    <dbReference type="NCBI Taxonomy" id="1095776"/>
    <lineage>
        <taxon>Archaea</taxon>
        <taxon>Methanobacteriati</taxon>
        <taxon>Methanobacteriota</taxon>
        <taxon>Stenosarchaea group</taxon>
        <taxon>Halobacteria</taxon>
        <taxon>Halobacteriales</taxon>
        <taxon>Natrialbaceae</taxon>
        <taxon>Natronorubrum</taxon>
    </lineage>
</organism>
<evidence type="ECO:0000256" key="2">
    <source>
        <dbReference type="ARBA" id="ARBA00022741"/>
    </source>
</evidence>
<keyword evidence="2" id="KW-0547">Nucleotide-binding</keyword>
<dbReference type="Gene3D" id="3.40.50.300">
    <property type="entry name" value="P-loop containing nucleotide triphosphate hydrolases"/>
    <property type="match status" value="1"/>
</dbReference>
<name>A0A1G9ALT5_9EURY</name>
<evidence type="ECO:0000313" key="5">
    <source>
        <dbReference type="EMBL" id="SDK27540.1"/>
    </source>
</evidence>
<dbReference type="InterPro" id="IPR003439">
    <property type="entry name" value="ABC_transporter-like_ATP-bd"/>
</dbReference>
<evidence type="ECO:0000313" key="6">
    <source>
        <dbReference type="Proteomes" id="UP000198882"/>
    </source>
</evidence>
<dbReference type="SUPFAM" id="SSF52540">
    <property type="entry name" value="P-loop containing nucleoside triphosphate hydrolases"/>
    <property type="match status" value="1"/>
</dbReference>
<keyword evidence="1" id="KW-1003">Cell membrane</keyword>
<evidence type="ECO:0000259" key="4">
    <source>
        <dbReference type="PROSITE" id="PS50893"/>
    </source>
</evidence>
<dbReference type="RefSeq" id="WP_090307543.1">
    <property type="nucleotide sequence ID" value="NZ_FNFE01000003.1"/>
</dbReference>